<reference evidence="2 5" key="2">
    <citation type="submission" date="2020-06" db="EMBL/GenBank/DDBJ databases">
        <title>Crossreactivity between MHC class I-restricted antigens from cancer cells and an enterococcal bacteriophage.</title>
        <authorList>
            <person name="Fluckiger A."/>
            <person name="Daillere R."/>
            <person name="Sassi M."/>
            <person name="Cattoir V."/>
            <person name="Kroemer G."/>
            <person name="Zitvogel L."/>
        </authorList>
    </citation>
    <scope>NUCLEOTIDE SEQUENCE [LARGE SCALE GENOMIC DNA]</scope>
    <source>
        <strain evidence="2 5">EG4</strain>
    </source>
</reference>
<dbReference type="InterPro" id="IPR012381">
    <property type="entry name" value="EutP_PduV"/>
</dbReference>
<evidence type="ECO:0000313" key="5">
    <source>
        <dbReference type="Proteomes" id="UP000571857"/>
    </source>
</evidence>
<accession>A0A5C8HGK2</accession>
<comment type="caution">
    <text evidence="3">The sequence shown here is derived from an EMBL/GenBank/DDBJ whole genome shotgun (WGS) entry which is preliminary data.</text>
</comment>
<dbReference type="GeneID" id="93223442"/>
<dbReference type="Proteomes" id="UP000571857">
    <property type="component" value="Unassembled WGS sequence"/>
</dbReference>
<dbReference type="SUPFAM" id="SSF52540">
    <property type="entry name" value="P-loop containing nucleoside triphosphate hydrolases"/>
    <property type="match status" value="1"/>
</dbReference>
<gene>
    <name evidence="3" type="primary">eutP</name>
    <name evidence="3" type="ORF">GTI89_03925</name>
    <name evidence="2" type="ORF">HWH42_10165</name>
</gene>
<dbReference type="CDD" id="cd00882">
    <property type="entry name" value="Ras_like_GTPase"/>
    <property type="match status" value="1"/>
</dbReference>
<dbReference type="Proteomes" id="UP000439965">
    <property type="component" value="Unassembled WGS sequence"/>
</dbReference>
<dbReference type="PANTHER" id="PTHR40453">
    <property type="entry name" value="PROTEIN YOEF"/>
    <property type="match status" value="1"/>
</dbReference>
<dbReference type="RefSeq" id="WP_041119378.1">
    <property type="nucleotide sequence ID" value="NZ_BTSN01000003.1"/>
</dbReference>
<dbReference type="GO" id="GO:0005524">
    <property type="term" value="F:ATP binding"/>
    <property type="evidence" value="ECO:0007669"/>
    <property type="project" value="UniProtKB-UniRule"/>
</dbReference>
<reference evidence="3 4" key="1">
    <citation type="submission" date="2019-04" db="EMBL/GenBank/DDBJ databases">
        <title>Step-wise assembly of the neonatal virome modulated by breast feeding.</title>
        <authorList>
            <person name="Liang G."/>
            <person name="Bushman F."/>
        </authorList>
    </citation>
    <scope>NUCLEOTIDE SEQUENCE [LARGE SCALE GENOMIC DNA]</scope>
    <source>
        <strain evidence="3 4">E3404</strain>
    </source>
</reference>
<dbReference type="NCBIfam" id="TIGR02528">
    <property type="entry name" value="EutP"/>
    <property type="match status" value="1"/>
</dbReference>
<evidence type="ECO:0000313" key="2">
    <source>
        <dbReference type="EMBL" id="MBA0972938.1"/>
    </source>
</evidence>
<dbReference type="PANTHER" id="PTHR40453:SF1">
    <property type="entry name" value="PROTEIN YOEF"/>
    <property type="match status" value="1"/>
</dbReference>
<organism evidence="3 4">
    <name type="scientific">Enterococcus gallinarum</name>
    <dbReference type="NCBI Taxonomy" id="1353"/>
    <lineage>
        <taxon>Bacteria</taxon>
        <taxon>Bacillati</taxon>
        <taxon>Bacillota</taxon>
        <taxon>Bacilli</taxon>
        <taxon>Lactobacillales</taxon>
        <taxon>Enterococcaceae</taxon>
        <taxon>Enterococcus</taxon>
    </lineage>
</organism>
<dbReference type="InterPro" id="IPR027417">
    <property type="entry name" value="P-loop_NTPase"/>
</dbReference>
<evidence type="ECO:0000256" key="1">
    <source>
        <dbReference type="PIRNR" id="PIRNR036409"/>
    </source>
</evidence>
<keyword evidence="1" id="KW-0547">Nucleotide-binding</keyword>
<evidence type="ECO:0000313" key="4">
    <source>
        <dbReference type="Proteomes" id="UP000439965"/>
    </source>
</evidence>
<evidence type="ECO:0000313" key="3">
    <source>
        <dbReference type="EMBL" id="MXS25227.1"/>
    </source>
</evidence>
<dbReference type="Gene3D" id="3.40.50.300">
    <property type="entry name" value="P-loop containing nucleotide triphosphate hydrolases"/>
    <property type="match status" value="1"/>
</dbReference>
<proteinExistence type="inferred from homology"/>
<dbReference type="GO" id="GO:0006576">
    <property type="term" value="P:biogenic amine metabolic process"/>
    <property type="evidence" value="ECO:0007669"/>
    <property type="project" value="InterPro"/>
</dbReference>
<comment type="similarity">
    <text evidence="1">Belongs to the EutP/PduV family.</text>
</comment>
<name>A0A5C8HGK2_ENTGA</name>
<dbReference type="Pfam" id="PF10662">
    <property type="entry name" value="PduV-EutP"/>
    <property type="match status" value="1"/>
</dbReference>
<dbReference type="AlphaFoldDB" id="A0A5C8HGK2"/>
<dbReference type="PIRSF" id="PIRSF036409">
    <property type="entry name" value="EutP_PduV"/>
    <property type="match status" value="1"/>
</dbReference>
<sequence>MKRMILMGAIGCGKTTLCQALQGKELRYAKTQAVEFHTTMIDTPGEFILHRQYYNALNVTAAEADVIGLVQSALETEQIFSPGFGSIFPKKVIGILTKVDLVNDPDQLAHIHQQLKNAGAKEIFEVSSVEKTGLQELINYLEEDEV</sequence>
<dbReference type="EMBL" id="JABXJK010000059">
    <property type="protein sequence ID" value="MBA0972938.1"/>
    <property type="molecule type" value="Genomic_DNA"/>
</dbReference>
<dbReference type="EMBL" id="WVTI01000002">
    <property type="protein sequence ID" value="MXS25227.1"/>
    <property type="molecule type" value="Genomic_DNA"/>
</dbReference>
<protein>
    <submittedName>
        <fullName evidence="3">EutP/PduV family microcompartment system protein</fullName>
    </submittedName>
</protein>